<organism evidence="2 3">
    <name type="scientific">Nocardia pseudobrasiliensis</name>
    <dbReference type="NCBI Taxonomy" id="45979"/>
    <lineage>
        <taxon>Bacteria</taxon>
        <taxon>Bacillati</taxon>
        <taxon>Actinomycetota</taxon>
        <taxon>Actinomycetes</taxon>
        <taxon>Mycobacteriales</taxon>
        <taxon>Nocardiaceae</taxon>
        <taxon>Nocardia</taxon>
    </lineage>
</organism>
<evidence type="ECO:0000313" key="2">
    <source>
        <dbReference type="EMBL" id="RDI64517.1"/>
    </source>
</evidence>
<dbReference type="InterPro" id="IPR036689">
    <property type="entry name" value="ESAT-6-like_sf"/>
</dbReference>
<evidence type="ECO:0008006" key="4">
    <source>
        <dbReference type="Google" id="ProtNLM"/>
    </source>
</evidence>
<dbReference type="AlphaFoldDB" id="A0A370I1A8"/>
<keyword evidence="3" id="KW-1185">Reference proteome</keyword>
<reference evidence="2 3" key="1">
    <citation type="submission" date="2018-07" db="EMBL/GenBank/DDBJ databases">
        <title>Genomic Encyclopedia of Type Strains, Phase IV (KMG-IV): sequencing the most valuable type-strain genomes for metagenomic binning, comparative biology and taxonomic classification.</title>
        <authorList>
            <person name="Goeker M."/>
        </authorList>
    </citation>
    <scope>NUCLEOTIDE SEQUENCE [LARGE SCALE GENOMIC DNA]</scope>
    <source>
        <strain evidence="2 3">DSM 44290</strain>
    </source>
</reference>
<feature type="region of interest" description="Disordered" evidence="1">
    <location>
        <begin position="366"/>
        <end position="512"/>
    </location>
</feature>
<feature type="compositionally biased region" description="Gly residues" evidence="1">
    <location>
        <begin position="413"/>
        <end position="428"/>
    </location>
</feature>
<feature type="compositionally biased region" description="Basic and acidic residues" evidence="1">
    <location>
        <begin position="452"/>
        <end position="497"/>
    </location>
</feature>
<dbReference type="Gene3D" id="1.10.287.1060">
    <property type="entry name" value="ESAT-6-like"/>
    <property type="match status" value="1"/>
</dbReference>
<dbReference type="RefSeq" id="WP_068006458.1">
    <property type="nucleotide sequence ID" value="NZ_QQBC01000008.1"/>
</dbReference>
<feature type="region of interest" description="Disordered" evidence="1">
    <location>
        <begin position="1"/>
        <end position="32"/>
    </location>
</feature>
<name>A0A370I1A8_9NOCA</name>
<dbReference type="EMBL" id="QQBC01000008">
    <property type="protein sequence ID" value="RDI64517.1"/>
    <property type="molecule type" value="Genomic_DNA"/>
</dbReference>
<accession>A0A370I1A8</accession>
<feature type="region of interest" description="Disordered" evidence="1">
    <location>
        <begin position="569"/>
        <end position="596"/>
    </location>
</feature>
<protein>
    <recommendedName>
        <fullName evidence="4">PPE family protein</fullName>
    </recommendedName>
</protein>
<evidence type="ECO:0000256" key="1">
    <source>
        <dbReference type="SAM" id="MobiDB-lite"/>
    </source>
</evidence>
<dbReference type="STRING" id="1210086.GCA_001613105_06799"/>
<feature type="compositionally biased region" description="Low complexity" evidence="1">
    <location>
        <begin position="498"/>
        <end position="512"/>
    </location>
</feature>
<feature type="region of interest" description="Disordered" evidence="1">
    <location>
        <begin position="625"/>
        <end position="662"/>
    </location>
</feature>
<dbReference type="Proteomes" id="UP000254869">
    <property type="component" value="Unassembled WGS sequence"/>
</dbReference>
<feature type="compositionally biased region" description="Gly residues" evidence="1">
    <location>
        <begin position="574"/>
        <end position="596"/>
    </location>
</feature>
<gene>
    <name evidence="2" type="ORF">DFR76_108350</name>
</gene>
<evidence type="ECO:0000313" key="3">
    <source>
        <dbReference type="Proteomes" id="UP000254869"/>
    </source>
</evidence>
<feature type="compositionally biased region" description="Low complexity" evidence="1">
    <location>
        <begin position="433"/>
        <end position="451"/>
    </location>
</feature>
<proteinExistence type="predicted"/>
<dbReference type="SUPFAM" id="SSF140453">
    <property type="entry name" value="EsxAB dimer-like"/>
    <property type="match status" value="1"/>
</dbReference>
<sequence length="685" mass="72658">MSGDDDKPDLGQVLSGYGSMGKGGKRLTLPDGKGNQLAGMVADILALVKDIRSDATSHNLANPTELSSLPSSKLLTEKFARRGKELDDILANQEKTLTDLGTAFVLVDKTYNGTDKDSGDKFKGLSGNASKYHINEKKFKYGDGRDRGPLGVDYGRNWQDPYLGDNPKTKDYKVEDKYLDKPPTADQISQYRQQGFQPDAVAISPEPGMSIGWKGEMKGFADSAFSSPAKNMYVAWTWCRLSTELTRAFGDLSQQMSALSKDWEGEGKEAAQAATANYAASTQPLTQYMNAVGQTLSWASGQLSKAASQVSSAVSNVDPAHPSSNGDTLDKVNDDAARSIAASYIDSLYAPMVTTASSALFSLPDPTKPLKAMPPGDPNNGNPNNGNPNNGNPNNGNPNNGNPNNGNPYSGNQNGGNQNGGNRNGGGNKQAHPSGSNNQQQPNGKQNQPDPEQTKEDKKYQQALNKERWEQLEQQKRDRERSEKLGKEQEAQQKKNEQYQLQQQQQQQKQQEQQAVQQAAQQGMQFLQQAVQQGVQAAQQFAGSEEAKKAFAGLPNLPQLPDPAELGDEVKAAIGGGGGGSGGGGGGIGGLKGLGDGPREVLQASRLFPRASAAEIEGIATSARSGVAAAGSGMGSPGGMGPMGHGAGQGQQGKEKKRADFLDSSEYLEEALGDAPIVAKPVVEQ</sequence>
<comment type="caution">
    <text evidence="2">The sequence shown here is derived from an EMBL/GenBank/DDBJ whole genome shotgun (WGS) entry which is preliminary data.</text>
</comment>
<feature type="compositionally biased region" description="Gly residues" evidence="1">
    <location>
        <begin position="632"/>
        <end position="651"/>
    </location>
</feature>
<feature type="compositionally biased region" description="Low complexity" evidence="1">
    <location>
        <begin position="378"/>
        <end position="412"/>
    </location>
</feature>